<protein>
    <recommendedName>
        <fullName evidence="3">Glycosyltransferase WbuB</fullName>
    </recommendedName>
</protein>
<sequence>MSDKSEKRPPVITIINRHYPPNPGITGESAWDMAKYLIEKYQAEVHIVHIDRTYDGGGQIRQPIGVLHPVKTIYEGKNGLLKLISGTLDGLFLVLKARKLKKGKVIVMTSPPLLPFWASLFLKNWVLWSMDLFPEGFAAAGTVKADNFVYRTILKQTYRTAPQHLIALGPNQATFVKQSYQQQIPTTILPCGVLFHQENDPNVPTWKNADGKIYFGYCGNLGQAHSDEFLLRFIDNLDTQKHHLILAVYGEKAERVLAYAQGRAGITILKSVPRSQLHFIDIHLVSLLQEWTHIAVPSKAVSSICAGAAMLFCGNKQADTWALLHKAAWLVEENNQIDAQIKSFLASLSIAEMQQKRTNAQQLIQELQTMVVNAYEDVRELGRVS</sequence>
<evidence type="ECO:0008006" key="3">
    <source>
        <dbReference type="Google" id="ProtNLM"/>
    </source>
</evidence>
<name>A0ABW5JBK8_9BACT</name>
<dbReference type="RefSeq" id="WP_340239640.1">
    <property type="nucleotide sequence ID" value="NZ_JBBEWC010000013.1"/>
</dbReference>
<gene>
    <name evidence="1" type="ORF">ACFSR2_18745</name>
</gene>
<organism evidence="1 2">
    <name type="scientific">Emticicia soli</name>
    <dbReference type="NCBI Taxonomy" id="2027878"/>
    <lineage>
        <taxon>Bacteria</taxon>
        <taxon>Pseudomonadati</taxon>
        <taxon>Bacteroidota</taxon>
        <taxon>Cytophagia</taxon>
        <taxon>Cytophagales</taxon>
        <taxon>Leadbetterellaceae</taxon>
        <taxon>Emticicia</taxon>
    </lineage>
</organism>
<dbReference type="Proteomes" id="UP001597510">
    <property type="component" value="Unassembled WGS sequence"/>
</dbReference>
<dbReference type="SUPFAM" id="SSF53756">
    <property type="entry name" value="UDP-Glycosyltransferase/glycogen phosphorylase"/>
    <property type="match status" value="1"/>
</dbReference>
<evidence type="ECO:0000313" key="1">
    <source>
        <dbReference type="EMBL" id="MFD2522945.1"/>
    </source>
</evidence>
<evidence type="ECO:0000313" key="2">
    <source>
        <dbReference type="Proteomes" id="UP001597510"/>
    </source>
</evidence>
<dbReference type="EMBL" id="JBHULC010000022">
    <property type="protein sequence ID" value="MFD2522945.1"/>
    <property type="molecule type" value="Genomic_DNA"/>
</dbReference>
<comment type="caution">
    <text evidence="1">The sequence shown here is derived from an EMBL/GenBank/DDBJ whole genome shotgun (WGS) entry which is preliminary data.</text>
</comment>
<accession>A0ABW5JBK8</accession>
<keyword evidence="2" id="KW-1185">Reference proteome</keyword>
<reference evidence="2" key="1">
    <citation type="journal article" date="2019" name="Int. J. Syst. Evol. Microbiol.">
        <title>The Global Catalogue of Microorganisms (GCM) 10K type strain sequencing project: providing services to taxonomists for standard genome sequencing and annotation.</title>
        <authorList>
            <consortium name="The Broad Institute Genomics Platform"/>
            <consortium name="The Broad Institute Genome Sequencing Center for Infectious Disease"/>
            <person name="Wu L."/>
            <person name="Ma J."/>
        </authorList>
    </citation>
    <scope>NUCLEOTIDE SEQUENCE [LARGE SCALE GENOMIC DNA]</scope>
    <source>
        <strain evidence="2">KCTC 52344</strain>
    </source>
</reference>
<proteinExistence type="predicted"/>